<dbReference type="AlphaFoldDB" id="R4KF81"/>
<protein>
    <recommendedName>
        <fullName evidence="5">Ribosomal protein L14E/L6E/L27E</fullName>
    </recommendedName>
</protein>
<dbReference type="GO" id="GO:1990904">
    <property type="term" value="C:ribonucleoprotein complex"/>
    <property type="evidence" value="ECO:0007669"/>
    <property type="project" value="UniProtKB-KW"/>
</dbReference>
<dbReference type="Gene3D" id="2.30.30.30">
    <property type="match status" value="1"/>
</dbReference>
<keyword evidence="1" id="KW-0689">Ribosomal protein</keyword>
<dbReference type="EMBL" id="CP003261">
    <property type="protein sequence ID" value="AGK99199.1"/>
    <property type="molecule type" value="Genomic_DNA"/>
</dbReference>
<dbReference type="CDD" id="cd06088">
    <property type="entry name" value="KOW_RPL14"/>
    <property type="match status" value="1"/>
</dbReference>
<dbReference type="SUPFAM" id="SSF50104">
    <property type="entry name" value="Translation proteins SH3-like domain"/>
    <property type="match status" value="1"/>
</dbReference>
<evidence type="ECO:0000256" key="1">
    <source>
        <dbReference type="ARBA" id="ARBA00022980"/>
    </source>
</evidence>
<dbReference type="GO" id="GO:0005840">
    <property type="term" value="C:ribosome"/>
    <property type="evidence" value="ECO:0007669"/>
    <property type="project" value="UniProtKB-KW"/>
</dbReference>
<evidence type="ECO:0000256" key="2">
    <source>
        <dbReference type="ARBA" id="ARBA00023274"/>
    </source>
</evidence>
<proteinExistence type="predicted"/>
<dbReference type="InterPro" id="IPR041985">
    <property type="entry name" value="Ribosomal_eL14_KOW"/>
</dbReference>
<organism evidence="3 4">
    <name type="scientific">Clostridium pasteurianum BC1</name>
    <dbReference type="NCBI Taxonomy" id="86416"/>
    <lineage>
        <taxon>Bacteria</taxon>
        <taxon>Bacillati</taxon>
        <taxon>Bacillota</taxon>
        <taxon>Clostridia</taxon>
        <taxon>Eubacteriales</taxon>
        <taxon>Clostridiaceae</taxon>
        <taxon>Clostridium</taxon>
    </lineage>
</organism>
<dbReference type="STRING" id="86416.Clopa_4489"/>
<keyword evidence="4" id="KW-1185">Reference proteome</keyword>
<evidence type="ECO:0008006" key="5">
    <source>
        <dbReference type="Google" id="ProtNLM"/>
    </source>
</evidence>
<reference evidence="3 4" key="1">
    <citation type="submission" date="2012-01" db="EMBL/GenBank/DDBJ databases">
        <title>Complete sequence of chromosome of Clostridium pasteurianum BC1.</title>
        <authorList>
            <consortium name="US DOE Joint Genome Institute"/>
            <person name="Lucas S."/>
            <person name="Han J."/>
            <person name="Lapidus A."/>
            <person name="Cheng J.-F."/>
            <person name="Goodwin L."/>
            <person name="Pitluck S."/>
            <person name="Peters L."/>
            <person name="Mikhailova N."/>
            <person name="Teshima H."/>
            <person name="Detter J.C."/>
            <person name="Han C."/>
            <person name="Tapia R."/>
            <person name="Land M."/>
            <person name="Hauser L."/>
            <person name="Kyrpides N."/>
            <person name="Ivanova N."/>
            <person name="Pagani I."/>
            <person name="Dunn J."/>
            <person name="Taghavi S."/>
            <person name="Francis A."/>
            <person name="van der Lelie D."/>
            <person name="Woyke T."/>
        </authorList>
    </citation>
    <scope>NUCLEOTIDE SEQUENCE [LARGE SCALE GENOMIC DNA]</scope>
    <source>
        <strain evidence="3 4">BC1</strain>
    </source>
</reference>
<sequence length="92" mass="10733">MNKDCLGTVVYSKAGRDVDRKFIIMDIIDKEYVYICDGDLRKVEKPKKKKIRHLMFTETVAKDIKQCLMSNVEVSNSQIKRFLQSLCTNKEV</sequence>
<keyword evidence="2" id="KW-0687">Ribonucleoprotein</keyword>
<dbReference type="InterPro" id="IPR014722">
    <property type="entry name" value="Rib_uL2_dom2"/>
</dbReference>
<dbReference type="Proteomes" id="UP000013523">
    <property type="component" value="Chromosome"/>
</dbReference>
<dbReference type="KEGG" id="cpas:Clopa_4489"/>
<dbReference type="InterPro" id="IPR008991">
    <property type="entry name" value="Translation_prot_SH3-like_sf"/>
</dbReference>
<dbReference type="eggNOG" id="COG2163">
    <property type="taxonomic scope" value="Bacteria"/>
</dbReference>
<evidence type="ECO:0000313" key="3">
    <source>
        <dbReference type="EMBL" id="AGK99199.1"/>
    </source>
</evidence>
<dbReference type="OrthoDB" id="1683515at2"/>
<evidence type="ECO:0000313" key="4">
    <source>
        <dbReference type="Proteomes" id="UP000013523"/>
    </source>
</evidence>
<dbReference type="RefSeq" id="WP_015617470.1">
    <property type="nucleotide sequence ID" value="NC_021182.1"/>
</dbReference>
<name>R4KF81_CLOPA</name>
<dbReference type="HOGENOM" id="CLU_168121_0_0_9"/>
<accession>R4KF81</accession>
<gene>
    <name evidence="3" type="ORF">Clopa_4489</name>
</gene>
<dbReference type="PATRIC" id="fig|86416.3.peg.4498"/>